<keyword evidence="2" id="KW-1185">Reference proteome</keyword>
<keyword evidence="1" id="KW-0812">Transmembrane</keyword>
<sequence>MSTAIVIFSTIIANICEPQICFEAQKYSYLSNGFNEIILDSCEENVQAIFTANSYCYQVPSSQDNSEHYQESICNMNSVEEIYNETESGEISEEKRKEDDGIFILVLILFLILIVAAPENESGRQRYRRVNKRTRYNKYRYM</sequence>
<dbReference type="InParanoid" id="A0A6I9VC60"/>
<organism evidence="2 3">
    <name type="scientific">Bactrocera dorsalis</name>
    <name type="common">Oriental fruit fly</name>
    <name type="synonym">Dacus dorsalis</name>
    <dbReference type="NCBI Taxonomy" id="27457"/>
    <lineage>
        <taxon>Eukaryota</taxon>
        <taxon>Metazoa</taxon>
        <taxon>Ecdysozoa</taxon>
        <taxon>Arthropoda</taxon>
        <taxon>Hexapoda</taxon>
        <taxon>Insecta</taxon>
        <taxon>Pterygota</taxon>
        <taxon>Neoptera</taxon>
        <taxon>Endopterygota</taxon>
        <taxon>Diptera</taxon>
        <taxon>Brachycera</taxon>
        <taxon>Muscomorpha</taxon>
        <taxon>Tephritoidea</taxon>
        <taxon>Tephritidae</taxon>
        <taxon>Bactrocera</taxon>
        <taxon>Bactrocera</taxon>
    </lineage>
</organism>
<evidence type="ECO:0000313" key="2">
    <source>
        <dbReference type="Proteomes" id="UP001652620"/>
    </source>
</evidence>
<dbReference type="GeneID" id="105228829"/>
<evidence type="ECO:0000313" key="3">
    <source>
        <dbReference type="RefSeq" id="XP_011207113.3"/>
    </source>
</evidence>
<dbReference type="KEGG" id="bdr:105228829"/>
<dbReference type="OrthoDB" id="8051074at2759"/>
<evidence type="ECO:0000256" key="1">
    <source>
        <dbReference type="SAM" id="Phobius"/>
    </source>
</evidence>
<name>A0A6I9VC60_BACDO</name>
<dbReference type="Proteomes" id="UP001652620">
    <property type="component" value="Chromosome 4"/>
</dbReference>
<feature type="transmembrane region" description="Helical" evidence="1">
    <location>
        <begin position="101"/>
        <end position="118"/>
    </location>
</feature>
<gene>
    <name evidence="3" type="primary">LOC105228829</name>
</gene>
<protein>
    <submittedName>
        <fullName evidence="3">Uncharacterized protein LOC105228829</fullName>
    </submittedName>
</protein>
<reference evidence="3" key="1">
    <citation type="submission" date="2025-08" db="UniProtKB">
        <authorList>
            <consortium name="RefSeq"/>
        </authorList>
    </citation>
    <scope>IDENTIFICATION</scope>
    <source>
        <tissue evidence="3">Adult</tissue>
    </source>
</reference>
<keyword evidence="1" id="KW-0472">Membrane</keyword>
<keyword evidence="1" id="KW-1133">Transmembrane helix</keyword>
<proteinExistence type="predicted"/>
<dbReference type="AlphaFoldDB" id="A0A6I9VC60"/>
<accession>A0A6I9VC60</accession>
<dbReference type="RefSeq" id="XP_011207113.3">
    <property type="nucleotide sequence ID" value="XM_011208811.3"/>
</dbReference>